<dbReference type="Gene3D" id="1.10.1370.20">
    <property type="entry name" value="Oligoendopeptidase f, C-terminal domain"/>
    <property type="match status" value="1"/>
</dbReference>
<keyword evidence="1 6" id="KW-0645">Protease</keyword>
<dbReference type="Gene3D" id="1.20.140.70">
    <property type="entry name" value="Oligopeptidase f, N-terminal domain"/>
    <property type="match status" value="1"/>
</dbReference>
<accession>A0A098QXZ1</accession>
<dbReference type="InterPro" id="IPR045090">
    <property type="entry name" value="Pept_M3A_M3B"/>
</dbReference>
<evidence type="ECO:0000256" key="2">
    <source>
        <dbReference type="ARBA" id="ARBA00022723"/>
    </source>
</evidence>
<comment type="caution">
    <text evidence="9">The sequence shown here is derived from an EMBL/GenBank/DDBJ whole genome shotgun (WGS) entry which is preliminary data.</text>
</comment>
<evidence type="ECO:0000259" key="8">
    <source>
        <dbReference type="Pfam" id="PF08439"/>
    </source>
</evidence>
<gene>
    <name evidence="9" type="ORF">DC28_06985</name>
</gene>
<dbReference type="Pfam" id="PF08439">
    <property type="entry name" value="Peptidase_M3_N"/>
    <property type="match status" value="1"/>
</dbReference>
<organism evidence="9 10">
    <name type="scientific">Spirochaeta lutea</name>
    <dbReference type="NCBI Taxonomy" id="1480694"/>
    <lineage>
        <taxon>Bacteria</taxon>
        <taxon>Pseudomonadati</taxon>
        <taxon>Spirochaetota</taxon>
        <taxon>Spirochaetia</taxon>
        <taxon>Spirochaetales</taxon>
        <taxon>Spirochaetaceae</taxon>
        <taxon>Spirochaeta</taxon>
    </lineage>
</organism>
<dbReference type="InterPro" id="IPR004438">
    <property type="entry name" value="Peptidase_M3B"/>
</dbReference>
<protein>
    <recommendedName>
        <fullName evidence="6">Oligopeptidase F</fullName>
        <ecNumber evidence="6">3.4.24.-</ecNumber>
    </recommendedName>
</protein>
<dbReference type="CDD" id="cd09608">
    <property type="entry name" value="M3B_PepF"/>
    <property type="match status" value="1"/>
</dbReference>
<keyword evidence="10" id="KW-1185">Reference proteome</keyword>
<evidence type="ECO:0000313" key="9">
    <source>
        <dbReference type="EMBL" id="KGE72406.1"/>
    </source>
</evidence>
<dbReference type="GO" id="GO:0006508">
    <property type="term" value="P:proteolysis"/>
    <property type="evidence" value="ECO:0007669"/>
    <property type="project" value="UniProtKB-KW"/>
</dbReference>
<evidence type="ECO:0000256" key="1">
    <source>
        <dbReference type="ARBA" id="ARBA00022670"/>
    </source>
</evidence>
<evidence type="ECO:0000256" key="3">
    <source>
        <dbReference type="ARBA" id="ARBA00022801"/>
    </source>
</evidence>
<evidence type="ECO:0000259" key="7">
    <source>
        <dbReference type="Pfam" id="PF01432"/>
    </source>
</evidence>
<evidence type="ECO:0000313" key="10">
    <source>
        <dbReference type="Proteomes" id="UP000029692"/>
    </source>
</evidence>
<comment type="function">
    <text evidence="6">Has oligopeptidase activity and degrades a variety of small bioactive peptides.</text>
</comment>
<dbReference type="EMBL" id="JNUP01000052">
    <property type="protein sequence ID" value="KGE72406.1"/>
    <property type="molecule type" value="Genomic_DNA"/>
</dbReference>
<dbReference type="Pfam" id="PF01432">
    <property type="entry name" value="Peptidase_M3"/>
    <property type="match status" value="1"/>
</dbReference>
<dbReference type="GO" id="GO:0004222">
    <property type="term" value="F:metalloendopeptidase activity"/>
    <property type="evidence" value="ECO:0007669"/>
    <property type="project" value="UniProtKB-UniRule"/>
</dbReference>
<reference evidence="9 10" key="1">
    <citation type="submission" date="2014-05" db="EMBL/GenBank/DDBJ databases">
        <title>De novo Genome Sequence of Spirocheata sp.</title>
        <authorList>
            <person name="Shivani Y."/>
            <person name="Subhash Y."/>
            <person name="Tushar L."/>
            <person name="Sasikala C."/>
            <person name="Ramana C.V."/>
        </authorList>
    </citation>
    <scope>NUCLEOTIDE SEQUENCE [LARGE SCALE GENOMIC DNA]</scope>
    <source>
        <strain evidence="9 10">JC230</strain>
    </source>
</reference>
<comment type="similarity">
    <text evidence="6">Belongs to the peptidase M3B family.</text>
</comment>
<dbReference type="NCBIfam" id="TIGR00181">
    <property type="entry name" value="pepF"/>
    <property type="match status" value="1"/>
</dbReference>
<dbReference type="GO" id="GO:0046872">
    <property type="term" value="F:metal ion binding"/>
    <property type="evidence" value="ECO:0007669"/>
    <property type="project" value="UniProtKB-UniRule"/>
</dbReference>
<feature type="domain" description="Oligopeptidase F N-terminal" evidence="8">
    <location>
        <begin position="115"/>
        <end position="183"/>
    </location>
</feature>
<comment type="cofactor">
    <cofactor evidence="6">
        <name>Zn(2+)</name>
        <dbReference type="ChEBI" id="CHEBI:29105"/>
    </cofactor>
    <text evidence="6">Binds 1 zinc ion.</text>
</comment>
<keyword evidence="3 6" id="KW-0378">Hydrolase</keyword>
<evidence type="ECO:0000256" key="4">
    <source>
        <dbReference type="ARBA" id="ARBA00022833"/>
    </source>
</evidence>
<proteinExistence type="inferred from homology"/>
<dbReference type="AlphaFoldDB" id="A0A098QXZ1"/>
<dbReference type="eggNOG" id="COG1164">
    <property type="taxonomic scope" value="Bacteria"/>
</dbReference>
<dbReference type="PANTHER" id="PTHR11804">
    <property type="entry name" value="PROTEASE M3 THIMET OLIGOPEPTIDASE-RELATED"/>
    <property type="match status" value="1"/>
</dbReference>
<dbReference type="STRING" id="1480694.DC28_06985"/>
<evidence type="ECO:0000256" key="6">
    <source>
        <dbReference type="RuleBase" id="RU368091"/>
    </source>
</evidence>
<dbReference type="RefSeq" id="WP_037547159.1">
    <property type="nucleotide sequence ID" value="NZ_JNUP01000052.1"/>
</dbReference>
<dbReference type="OrthoDB" id="9766487at2"/>
<dbReference type="EC" id="3.4.24.-" evidence="6"/>
<dbReference type="PANTHER" id="PTHR11804:SF84">
    <property type="entry name" value="SACCHAROLYSIN"/>
    <property type="match status" value="1"/>
</dbReference>
<evidence type="ECO:0000256" key="5">
    <source>
        <dbReference type="ARBA" id="ARBA00023049"/>
    </source>
</evidence>
<dbReference type="GO" id="GO:0006518">
    <property type="term" value="P:peptide metabolic process"/>
    <property type="evidence" value="ECO:0007669"/>
    <property type="project" value="TreeGrafter"/>
</dbReference>
<dbReference type="SUPFAM" id="SSF55486">
    <property type="entry name" value="Metalloproteases ('zincins'), catalytic domain"/>
    <property type="match status" value="1"/>
</dbReference>
<keyword evidence="4 6" id="KW-0862">Zinc</keyword>
<dbReference type="Gene3D" id="1.10.287.830">
    <property type="entry name" value="putative peptidase helix hairpin domain like"/>
    <property type="match status" value="1"/>
</dbReference>
<keyword evidence="2 6" id="KW-0479">Metal-binding</keyword>
<dbReference type="Proteomes" id="UP000029692">
    <property type="component" value="Unassembled WGS sequence"/>
</dbReference>
<keyword evidence="5 6" id="KW-0482">Metalloprotease</keyword>
<dbReference type="InterPro" id="IPR042088">
    <property type="entry name" value="OligoPept_F_C"/>
</dbReference>
<sequence>MANTIPNRSEINPADTWDLGSLYTSESQWEADFKAFSDKIARYSTLKGTLAKDQDHFKACLDFHFSMEETAERLSYYAFLKYAEDAGSSENQARQARVMQIGAKAEAEASFIAPEIQAIPEATLQHYINQPQMEEYRVYLTKLLRYKPHILPESEERLLALQTEAAQTAQKAFGSLTDVDMDFGTIQTPEGEIALSQSSFAFLLQHEDRSVRQKSFQQFYSVYQAHENTLANLYTGSIHQDIFRSKARKFESSLAAALFPDNVPETVYRNLIATVRTNLPKLHGYYALRKKILGLEDLHLYDTKVSLIENVRAKTSFNEAVDIITQALSPLGEEYSTTLRNGLLGGWVDRYENKGKRSGAFSAGSFHGNPYILMNYQETVLRDVFTLAHEGGHSMHSWYSSRNNPFPHYNYTIFEAEVASTFNEQLLFHHMMNQTKDAKMKAYLLNKQIDDILATLYRQTMFAEFELSAHEMAEAGNPVTLDTLRSTYMQLLKDYFGPEVVLEEYSDLEGLRIPHFYRAFYVYKYATGVSAAITLSQRVMHGGKTEREEYFSFLKSGGSQFPIDSLAVAGVDMSKPHPIQKALDLFSSYVDQLEQLLGEMKVS</sequence>
<feature type="domain" description="Peptidase M3A/M3B catalytic" evidence="7">
    <location>
        <begin position="202"/>
        <end position="584"/>
    </location>
</feature>
<dbReference type="InterPro" id="IPR013647">
    <property type="entry name" value="OligopepF_N_dom"/>
</dbReference>
<dbReference type="InterPro" id="IPR001567">
    <property type="entry name" value="Pept_M3A_M3B_dom"/>
</dbReference>
<name>A0A098QXZ1_9SPIO</name>